<comment type="caution">
    <text evidence="4">The sequence shown here is derived from an EMBL/GenBank/DDBJ whole genome shotgun (WGS) entry which is preliminary data.</text>
</comment>
<dbReference type="GO" id="GO:0016787">
    <property type="term" value="F:hydrolase activity"/>
    <property type="evidence" value="ECO:0007669"/>
    <property type="project" value="UniProtKB-KW"/>
</dbReference>
<dbReference type="AlphaFoldDB" id="G5KHP0"/>
<keyword evidence="5" id="KW-1185">Reference proteome</keyword>
<dbReference type="eggNOG" id="COG1335">
    <property type="taxonomic scope" value="Bacteria"/>
</dbReference>
<feature type="domain" description="Isochorismatase-like" evidence="3">
    <location>
        <begin position="3"/>
        <end position="138"/>
    </location>
</feature>
<evidence type="ECO:0000256" key="2">
    <source>
        <dbReference type="ARBA" id="ARBA00022801"/>
    </source>
</evidence>
<protein>
    <submittedName>
        <fullName evidence="4">Isochorismatase family protein</fullName>
        <ecNumber evidence="4">3.-.-.-</ecNumber>
    </submittedName>
</protein>
<dbReference type="InterPro" id="IPR036380">
    <property type="entry name" value="Isochorismatase-like_sf"/>
</dbReference>
<comment type="similarity">
    <text evidence="1">Belongs to the isochorismatase family.</text>
</comment>
<dbReference type="SUPFAM" id="SSF52499">
    <property type="entry name" value="Isochorismatase-like hydrolases"/>
    <property type="match status" value="1"/>
</dbReference>
<dbReference type="Gene3D" id="3.40.50.850">
    <property type="entry name" value="Isochorismatase-like"/>
    <property type="match status" value="1"/>
</dbReference>
<accession>G5KHP0</accession>
<dbReference type="STRING" id="764291.STRUR_0253"/>
<gene>
    <name evidence="4" type="ORF">STRUR_0253</name>
</gene>
<dbReference type="Proteomes" id="UP000005388">
    <property type="component" value="Unassembled WGS sequence"/>
</dbReference>
<evidence type="ECO:0000313" key="4">
    <source>
        <dbReference type="EMBL" id="EHJ56800.1"/>
    </source>
</evidence>
<dbReference type="RefSeq" id="WP_006739543.1">
    <property type="nucleotide sequence ID" value="NZ_AEUZ02000001.1"/>
</dbReference>
<proteinExistence type="inferred from homology"/>
<dbReference type="PANTHER" id="PTHR43540">
    <property type="entry name" value="PEROXYUREIDOACRYLATE/UREIDOACRYLATE AMIDOHYDROLASE-RELATED"/>
    <property type="match status" value="1"/>
</dbReference>
<evidence type="ECO:0000313" key="5">
    <source>
        <dbReference type="Proteomes" id="UP000005388"/>
    </source>
</evidence>
<reference evidence="4 5" key="1">
    <citation type="journal article" date="2014" name="Int. J. Syst. Evol. Microbiol.">
        <title>Phylogenomics and the dynamic genome evolution of the genus Streptococcus.</title>
        <authorList>
            <consortium name="The Broad Institute Genome Sequencing Platform"/>
            <person name="Richards V.P."/>
            <person name="Palmer S.R."/>
            <person name="Pavinski Bitar P.D."/>
            <person name="Qin X."/>
            <person name="Weinstock G.M."/>
            <person name="Highlander S.K."/>
            <person name="Town C.D."/>
            <person name="Burne R.A."/>
            <person name="Stanhope M.J."/>
        </authorList>
    </citation>
    <scope>NUCLEOTIDE SEQUENCE [LARGE SCALE GENOMIC DNA]</scope>
    <source>
        <strain evidence="4 5">2285-97</strain>
    </source>
</reference>
<dbReference type="InterPro" id="IPR050272">
    <property type="entry name" value="Isochorismatase-like_hydrls"/>
</dbReference>
<dbReference type="EC" id="3.-.-.-" evidence="4"/>
<dbReference type="CDD" id="cd01014">
    <property type="entry name" value="nicotinamidase_related"/>
    <property type="match status" value="1"/>
</dbReference>
<keyword evidence="2 4" id="KW-0378">Hydrolase</keyword>
<evidence type="ECO:0000259" key="3">
    <source>
        <dbReference type="Pfam" id="PF00857"/>
    </source>
</evidence>
<dbReference type="Pfam" id="PF00857">
    <property type="entry name" value="Isochorismatase"/>
    <property type="match status" value="1"/>
</dbReference>
<sequence length="174" mass="20229">MKTALLVIDIQKGLITEKPYQLETFLAKVKSLIDQARKRDITVIYVRHQDEALIPGSTAWRIEDEIRPEKTDIIIDKSYNSTFKETKLEEILKDLQIEQIIVIGMATNYCIDTTIKVAFEKGYEIIVPKGATTTSNNPYITAKQLVNYYEEIIWQNRFADLVEFDHIWEEITLT</sequence>
<organism evidence="4 5">
    <name type="scientific">Streptococcus urinalis 2285-97</name>
    <dbReference type="NCBI Taxonomy" id="764291"/>
    <lineage>
        <taxon>Bacteria</taxon>
        <taxon>Bacillati</taxon>
        <taxon>Bacillota</taxon>
        <taxon>Bacilli</taxon>
        <taxon>Lactobacillales</taxon>
        <taxon>Streptococcaceae</taxon>
        <taxon>Streptococcus</taxon>
    </lineage>
</organism>
<name>G5KHP0_9STRE</name>
<dbReference type="PANTHER" id="PTHR43540:SF14">
    <property type="entry name" value="ISOCHORISMATASE"/>
    <property type="match status" value="1"/>
</dbReference>
<dbReference type="InterPro" id="IPR000868">
    <property type="entry name" value="Isochorismatase-like_dom"/>
</dbReference>
<dbReference type="EMBL" id="AEUZ02000001">
    <property type="protein sequence ID" value="EHJ56800.1"/>
    <property type="molecule type" value="Genomic_DNA"/>
</dbReference>
<evidence type="ECO:0000256" key="1">
    <source>
        <dbReference type="ARBA" id="ARBA00006336"/>
    </source>
</evidence>